<dbReference type="PROSITE" id="PS50206">
    <property type="entry name" value="RHODANESE_3"/>
    <property type="match status" value="1"/>
</dbReference>
<comment type="caution">
    <text evidence="2">The sequence shown here is derived from an EMBL/GenBank/DDBJ whole genome shotgun (WGS) entry which is preliminary data.</text>
</comment>
<sequence>MSPEQLREDFGGFTFSLDEIVVYCGSGYTRVKLYAGGWSDWITWQDNPIAVGDEEKPSKA</sequence>
<organism evidence="2 3">
    <name type="scientific">Cohnella boryungensis</name>
    <dbReference type="NCBI Taxonomy" id="768479"/>
    <lineage>
        <taxon>Bacteria</taxon>
        <taxon>Bacillati</taxon>
        <taxon>Bacillota</taxon>
        <taxon>Bacilli</taxon>
        <taxon>Bacillales</taxon>
        <taxon>Paenibacillaceae</taxon>
        <taxon>Cohnella</taxon>
    </lineage>
</organism>
<dbReference type="RefSeq" id="WP_204604966.1">
    <property type="nucleotide sequence ID" value="NZ_JBHSED010000019.1"/>
</dbReference>
<dbReference type="EMBL" id="JBHSED010000019">
    <property type="protein sequence ID" value="MFC4304169.1"/>
    <property type="molecule type" value="Genomic_DNA"/>
</dbReference>
<evidence type="ECO:0000259" key="1">
    <source>
        <dbReference type="PROSITE" id="PS50206"/>
    </source>
</evidence>
<dbReference type="Gene3D" id="3.40.250.10">
    <property type="entry name" value="Rhodanese-like domain"/>
    <property type="match status" value="1"/>
</dbReference>
<reference evidence="3" key="1">
    <citation type="journal article" date="2019" name="Int. J. Syst. Evol. Microbiol.">
        <title>The Global Catalogue of Microorganisms (GCM) 10K type strain sequencing project: providing services to taxonomists for standard genome sequencing and annotation.</title>
        <authorList>
            <consortium name="The Broad Institute Genomics Platform"/>
            <consortium name="The Broad Institute Genome Sequencing Center for Infectious Disease"/>
            <person name="Wu L."/>
            <person name="Ma J."/>
        </authorList>
    </citation>
    <scope>NUCLEOTIDE SEQUENCE [LARGE SCALE GENOMIC DNA]</scope>
    <source>
        <strain evidence="3">CGMCC 4.1641</strain>
    </source>
</reference>
<dbReference type="SUPFAM" id="SSF52821">
    <property type="entry name" value="Rhodanese/Cell cycle control phosphatase"/>
    <property type="match status" value="1"/>
</dbReference>
<dbReference type="Proteomes" id="UP001595755">
    <property type="component" value="Unassembled WGS sequence"/>
</dbReference>
<feature type="domain" description="Rhodanese" evidence="1">
    <location>
        <begin position="27"/>
        <end position="43"/>
    </location>
</feature>
<evidence type="ECO:0000313" key="3">
    <source>
        <dbReference type="Proteomes" id="UP001595755"/>
    </source>
</evidence>
<dbReference type="InterPro" id="IPR001763">
    <property type="entry name" value="Rhodanese-like_dom"/>
</dbReference>
<name>A0ABV8SCP9_9BACL</name>
<protein>
    <recommendedName>
        <fullName evidence="1">Rhodanese domain-containing protein</fullName>
    </recommendedName>
</protein>
<keyword evidence="3" id="KW-1185">Reference proteome</keyword>
<gene>
    <name evidence="2" type="ORF">ACFO1S_12085</name>
</gene>
<dbReference type="InterPro" id="IPR036873">
    <property type="entry name" value="Rhodanese-like_dom_sf"/>
</dbReference>
<evidence type="ECO:0000313" key="2">
    <source>
        <dbReference type="EMBL" id="MFC4304169.1"/>
    </source>
</evidence>
<accession>A0ABV8SCP9</accession>
<proteinExistence type="predicted"/>